<proteinExistence type="predicted"/>
<dbReference type="InterPro" id="IPR051506">
    <property type="entry name" value="ATOS_Transcription_Regulators"/>
</dbReference>
<feature type="compositionally biased region" description="Low complexity" evidence="1">
    <location>
        <begin position="112"/>
        <end position="122"/>
    </location>
</feature>
<dbReference type="InterPro" id="IPR033473">
    <property type="entry name" value="Atos-like_C"/>
</dbReference>
<feature type="region of interest" description="Disordered" evidence="1">
    <location>
        <begin position="112"/>
        <end position="176"/>
    </location>
</feature>
<accession>A0A061B1T8</accession>
<feature type="compositionally biased region" description="Low complexity" evidence="1">
    <location>
        <begin position="143"/>
        <end position="160"/>
    </location>
</feature>
<feature type="compositionally biased region" description="Low complexity" evidence="1">
    <location>
        <begin position="542"/>
        <end position="561"/>
    </location>
</feature>
<dbReference type="SMART" id="SM01177">
    <property type="entry name" value="DUF4210"/>
    <property type="match status" value="1"/>
</dbReference>
<feature type="region of interest" description="Disordered" evidence="1">
    <location>
        <begin position="25"/>
        <end position="97"/>
    </location>
</feature>
<feature type="compositionally biased region" description="Basic and acidic residues" evidence="1">
    <location>
        <begin position="596"/>
        <end position="611"/>
    </location>
</feature>
<dbReference type="Pfam" id="PF13915">
    <property type="entry name" value="DUF4210"/>
    <property type="match status" value="1"/>
</dbReference>
<feature type="domain" description="Atos-like conserved" evidence="2">
    <location>
        <begin position="224"/>
        <end position="290"/>
    </location>
</feature>
<feature type="compositionally biased region" description="Polar residues" evidence="1">
    <location>
        <begin position="123"/>
        <end position="132"/>
    </location>
</feature>
<evidence type="ECO:0000259" key="2">
    <source>
        <dbReference type="SMART" id="SM01177"/>
    </source>
</evidence>
<evidence type="ECO:0000313" key="3">
    <source>
        <dbReference type="EMBL" id="CDR43422.1"/>
    </source>
</evidence>
<evidence type="ECO:0000256" key="1">
    <source>
        <dbReference type="SAM" id="MobiDB-lite"/>
    </source>
</evidence>
<dbReference type="OrthoDB" id="8625101at2759"/>
<dbReference type="AlphaFoldDB" id="A0A061B1T8"/>
<gene>
    <name evidence="3" type="ORF">RHTO0S_08e01662g</name>
</gene>
<feature type="region of interest" description="Disordered" evidence="1">
    <location>
        <begin position="530"/>
        <end position="611"/>
    </location>
</feature>
<feature type="compositionally biased region" description="Low complexity" evidence="1">
    <location>
        <begin position="30"/>
        <end position="55"/>
    </location>
</feature>
<feature type="compositionally biased region" description="Polar residues" evidence="1">
    <location>
        <begin position="532"/>
        <end position="541"/>
    </location>
</feature>
<dbReference type="InterPro" id="IPR025261">
    <property type="entry name" value="Atos-like_cons_dom"/>
</dbReference>
<dbReference type="PANTHER" id="PTHR13199">
    <property type="entry name" value="GH03947P"/>
    <property type="match status" value="1"/>
</dbReference>
<dbReference type="EMBL" id="LK052943">
    <property type="protein sequence ID" value="CDR43422.1"/>
    <property type="molecule type" value="Genomic_DNA"/>
</dbReference>
<reference evidence="3" key="1">
    <citation type="journal article" date="2014" name="Genome Announc.">
        <title>Draft genome sequence of Rhodosporidium toruloides CECT1137, an oleaginous yeast of biotechnological interest.</title>
        <authorList>
            <person name="Morin N."/>
            <person name="Calcas X."/>
            <person name="Devillers H."/>
            <person name="Durrens P."/>
            <person name="Sherman D.J."/>
            <person name="Nicaud J.-M."/>
            <person name="Neuveglise C."/>
        </authorList>
    </citation>
    <scope>NUCLEOTIDE SEQUENCE</scope>
    <source>
        <strain evidence="3">CECT1137</strain>
    </source>
</reference>
<organism evidence="3">
    <name type="scientific">Rhodotorula toruloides</name>
    <name type="common">Yeast</name>
    <name type="synonym">Rhodosporidium toruloides</name>
    <dbReference type="NCBI Taxonomy" id="5286"/>
    <lineage>
        <taxon>Eukaryota</taxon>
        <taxon>Fungi</taxon>
        <taxon>Dikarya</taxon>
        <taxon>Basidiomycota</taxon>
        <taxon>Pucciniomycotina</taxon>
        <taxon>Microbotryomycetes</taxon>
        <taxon>Sporidiobolales</taxon>
        <taxon>Sporidiobolaceae</taxon>
        <taxon>Rhodotorula</taxon>
    </lineage>
</organism>
<protein>
    <submittedName>
        <fullName evidence="3">RHTO0S08e01662g1_1</fullName>
    </submittedName>
</protein>
<dbReference type="Pfam" id="PF13889">
    <property type="entry name" value="Chromosome_seg"/>
    <property type="match status" value="1"/>
</dbReference>
<sequence length="611" mass="65028">MQTQPEDAEMAEEIAWRARKGLPLAVDPKTGSSTITPTLSTSLSPRSYSSGSPTIRALSPRTEPIAISSSSSTFSAVPRTPPSYDSAASFAGAAPLDGPLTELMPALAISASVSSSGDSFRSPPQTTPSHWTSGPRRRVASGPSFLVSSPPRSSPLSRSVGPYDDSGSDDDAPWRHFRPQAAVPFGQPSGDPARDDLLSLRQSRRRSSISLSSSVTSATPCASFVGSFEDSLLSGRMSSRPSAPFPFVASIGVLGSNDAPLRLRCPAHLHIPFDAVFYPSSGEAMTSPYVGTVDIEGHYFSLLSAPPAPCESRKIPKFPGYQVPARGQIQLVLKNSQHTAFKPFLIPYDLTGLERDGAGGRTFLRQKSYSVEGADNKGKLRFAVHLVFCSPPASSHKKSGKDGSTPKYYLYRSIRLVFASRGLDLSDKLRVVHEGPAQAGGDALGLRMDGDFSDYAGPGADWDLARKKAKERLKVLAAQAAVETTIPANPYPAPTPQHDTPDRLYPPPTVSLASATSVSAFPTSVVVPPLASHSTVSTTRTSPPHTLLDLPSSPLDPAFSSTLTFDRVPSPRPALALRDRTTSQSGLSASRPPSRLAHERSQSRDREVCGR</sequence>
<name>A0A061B1T8_RHOTO</name>
<dbReference type="PANTHER" id="PTHR13199:SF11">
    <property type="entry name" value="PROTEIN ATOSSA"/>
    <property type="match status" value="1"/>
</dbReference>